<dbReference type="OrthoDB" id="6007799at2"/>
<evidence type="ECO:0000313" key="3">
    <source>
        <dbReference type="Proteomes" id="UP000242469"/>
    </source>
</evidence>
<proteinExistence type="predicted"/>
<dbReference type="AlphaFoldDB" id="A0A1H4F517"/>
<gene>
    <name evidence="2" type="ORF">SAMN02745729_11026</name>
</gene>
<organism evidence="2 3">
    <name type="scientific">Marinobacterium iners DSM 11526</name>
    <dbReference type="NCBI Taxonomy" id="1122198"/>
    <lineage>
        <taxon>Bacteria</taxon>
        <taxon>Pseudomonadati</taxon>
        <taxon>Pseudomonadota</taxon>
        <taxon>Gammaproteobacteria</taxon>
        <taxon>Oceanospirillales</taxon>
        <taxon>Oceanospirillaceae</taxon>
        <taxon>Marinobacterium</taxon>
    </lineage>
</organism>
<sequence length="236" mass="26525">MTLQFKAAWLSALLLLGTPALADTDPLPPFKAVYTTEFDLGISLSGEAVRELRQDTGGLWHFSSEASAMMAGIREASSFNYRSGEMIRPLKYDYYRKVLGKSRSAHIDFDWPAGKVTTVVKDKPWKMVIGPGTQDKLSYQLQMRLDLKAGQQSMSYQVADGGKLKTYAFAVTGEEEVKTPYGTFNTVRVMRDRGEDADRETLIWFAPELDYLIVRLQQTESDGKTYALLLKNLETP</sequence>
<evidence type="ECO:0000256" key="1">
    <source>
        <dbReference type="SAM" id="SignalP"/>
    </source>
</evidence>
<protein>
    <recommendedName>
        <fullName evidence="4">DUF3108 domain-containing protein</fullName>
    </recommendedName>
</protein>
<keyword evidence="3" id="KW-1185">Reference proteome</keyword>
<dbReference type="EMBL" id="FNRJ01000010">
    <property type="protein sequence ID" value="SEA91888.1"/>
    <property type="molecule type" value="Genomic_DNA"/>
</dbReference>
<accession>A0A1H4F517</accession>
<dbReference type="Gene3D" id="2.40.360.20">
    <property type="match status" value="1"/>
</dbReference>
<evidence type="ECO:0000313" key="2">
    <source>
        <dbReference type="EMBL" id="SEA91888.1"/>
    </source>
</evidence>
<feature type="chain" id="PRO_5017353067" description="DUF3108 domain-containing protein" evidence="1">
    <location>
        <begin position="23"/>
        <end position="236"/>
    </location>
</feature>
<keyword evidence="1" id="KW-0732">Signal</keyword>
<dbReference type="RefSeq" id="WP_091826928.1">
    <property type="nucleotide sequence ID" value="NZ_FNRJ01000010.1"/>
</dbReference>
<dbReference type="InterPro" id="IPR021457">
    <property type="entry name" value="DUF3108"/>
</dbReference>
<dbReference type="Pfam" id="PF11306">
    <property type="entry name" value="DUF3108"/>
    <property type="match status" value="1"/>
</dbReference>
<reference evidence="3" key="1">
    <citation type="submission" date="2016-10" db="EMBL/GenBank/DDBJ databases">
        <authorList>
            <person name="Varghese N."/>
            <person name="Submissions S."/>
        </authorList>
    </citation>
    <scope>NUCLEOTIDE SEQUENCE [LARGE SCALE GENOMIC DNA]</scope>
    <source>
        <strain evidence="3">DSM 11526</strain>
    </source>
</reference>
<feature type="signal peptide" evidence="1">
    <location>
        <begin position="1"/>
        <end position="22"/>
    </location>
</feature>
<dbReference type="STRING" id="1122198.SAMN02745729_11026"/>
<name>A0A1H4F517_9GAMM</name>
<evidence type="ECO:0008006" key="4">
    <source>
        <dbReference type="Google" id="ProtNLM"/>
    </source>
</evidence>
<dbReference type="Proteomes" id="UP000242469">
    <property type="component" value="Unassembled WGS sequence"/>
</dbReference>